<dbReference type="InterPro" id="IPR029050">
    <property type="entry name" value="Immunoprotect_excell_Ig-like"/>
</dbReference>
<keyword evidence="6" id="KW-1185">Reference proteome</keyword>
<reference evidence="5 6" key="1">
    <citation type="submission" date="2020-10" db="EMBL/GenBank/DDBJ databases">
        <title>Identification of Nocardia species via Next-generation sequencing and recognition of intraspecies genetic diversity.</title>
        <authorList>
            <person name="Li P."/>
            <person name="Li P."/>
            <person name="Lu B."/>
        </authorList>
    </citation>
    <scope>NUCLEOTIDE SEQUENCE [LARGE SCALE GENOMIC DNA]</scope>
    <source>
        <strain evidence="5 6">BJ06-0143</strain>
    </source>
</reference>
<evidence type="ECO:0000313" key="5">
    <source>
        <dbReference type="EMBL" id="MBF6358205.1"/>
    </source>
</evidence>
<keyword evidence="1" id="KW-0732">Signal</keyword>
<dbReference type="Proteomes" id="UP000707731">
    <property type="component" value="Unassembled WGS sequence"/>
</dbReference>
<dbReference type="InterPro" id="IPR029051">
    <property type="entry name" value="DUF4352"/>
</dbReference>
<name>A0ABS0DJ75_9NOCA</name>
<evidence type="ECO:0000256" key="2">
    <source>
        <dbReference type="SAM" id="MobiDB-lite"/>
    </source>
</evidence>
<evidence type="ECO:0000256" key="1">
    <source>
        <dbReference type="ARBA" id="ARBA00022729"/>
    </source>
</evidence>
<dbReference type="EMBL" id="JADLQN010000010">
    <property type="protein sequence ID" value="MBF6358205.1"/>
    <property type="molecule type" value="Genomic_DNA"/>
</dbReference>
<comment type="caution">
    <text evidence="5">The sequence shown here is derived from an EMBL/GenBank/DDBJ whole genome shotgun (WGS) entry which is preliminary data.</text>
</comment>
<feature type="transmembrane region" description="Helical" evidence="3">
    <location>
        <begin position="6"/>
        <end position="26"/>
    </location>
</feature>
<evidence type="ECO:0000259" key="4">
    <source>
        <dbReference type="Pfam" id="PF11611"/>
    </source>
</evidence>
<keyword evidence="3" id="KW-0812">Transmembrane</keyword>
<protein>
    <submittedName>
        <fullName evidence="5">DUF4352 domain-containing protein</fullName>
    </submittedName>
</protein>
<keyword evidence="3" id="KW-0472">Membrane</keyword>
<dbReference type="Pfam" id="PF11611">
    <property type="entry name" value="DUF4352"/>
    <property type="match status" value="1"/>
</dbReference>
<gene>
    <name evidence="5" type="ORF">IU449_27285</name>
</gene>
<sequence>MPAWGWILIVAAVVVWFGGCTALLGGGDTSKASATSTTRTSPRPAGTPAAAPAAPAPPAPEPVKRTPDLPAPGSAVRDGQFEFRVTAMDPPVTSIGSYQAKGEFIVLSVDITNTGKQPRSFWDDEQVLIDDQGREFANDSSAARRLGSETWESDLNPGFAISVKLVFDVPVGTVPATMEFHDSMWSGGVKVALR</sequence>
<dbReference type="RefSeq" id="WP_195005071.1">
    <property type="nucleotide sequence ID" value="NZ_JADLQN010000010.1"/>
</dbReference>
<dbReference type="Gene3D" id="2.60.40.1240">
    <property type="match status" value="1"/>
</dbReference>
<feature type="compositionally biased region" description="Low complexity" evidence="2">
    <location>
        <begin position="29"/>
        <end position="53"/>
    </location>
</feature>
<evidence type="ECO:0000256" key="3">
    <source>
        <dbReference type="SAM" id="Phobius"/>
    </source>
</evidence>
<organism evidence="5 6">
    <name type="scientific">Nocardia higoensis</name>
    <dbReference type="NCBI Taxonomy" id="228599"/>
    <lineage>
        <taxon>Bacteria</taxon>
        <taxon>Bacillati</taxon>
        <taxon>Actinomycetota</taxon>
        <taxon>Actinomycetes</taxon>
        <taxon>Mycobacteriales</taxon>
        <taxon>Nocardiaceae</taxon>
        <taxon>Nocardia</taxon>
    </lineage>
</organism>
<feature type="region of interest" description="Disordered" evidence="2">
    <location>
        <begin position="27"/>
        <end position="76"/>
    </location>
</feature>
<feature type="domain" description="DUF4352" evidence="4">
    <location>
        <begin position="73"/>
        <end position="188"/>
    </location>
</feature>
<accession>A0ABS0DJ75</accession>
<proteinExistence type="predicted"/>
<keyword evidence="3" id="KW-1133">Transmembrane helix</keyword>
<evidence type="ECO:0000313" key="6">
    <source>
        <dbReference type="Proteomes" id="UP000707731"/>
    </source>
</evidence>